<dbReference type="Gene3D" id="1.20.1070.10">
    <property type="entry name" value="Rhodopsin 7-helix transmembrane proteins"/>
    <property type="match status" value="2"/>
</dbReference>
<evidence type="ECO:0000256" key="4">
    <source>
        <dbReference type="ARBA" id="ARBA00022980"/>
    </source>
</evidence>
<dbReference type="GO" id="GO:1990904">
    <property type="term" value="C:ribonucleoprotein complex"/>
    <property type="evidence" value="ECO:0007669"/>
    <property type="project" value="UniProtKB-KW"/>
</dbReference>
<reference evidence="8" key="2">
    <citation type="submission" date="2022-06" db="UniProtKB">
        <authorList>
            <consortium name="EnsemblMetazoa"/>
        </authorList>
    </citation>
    <scope>IDENTIFICATION</scope>
    <source>
        <strain evidence="8">PS312</strain>
    </source>
</reference>
<dbReference type="GO" id="GO:0016020">
    <property type="term" value="C:membrane"/>
    <property type="evidence" value="ECO:0007669"/>
    <property type="project" value="UniProtKB-SubCell"/>
</dbReference>
<dbReference type="InterPro" id="IPR006874">
    <property type="entry name" value="DUF621"/>
</dbReference>
<dbReference type="PANTHER" id="PTHR22718">
    <property type="entry name" value="SERPENTINE RECEPTOR, CLASS X"/>
    <property type="match status" value="1"/>
</dbReference>
<keyword evidence="5" id="KW-1133">Transmembrane helix</keyword>
<dbReference type="CDD" id="cd00637">
    <property type="entry name" value="7tm_classA_rhodopsin-like"/>
    <property type="match status" value="2"/>
</dbReference>
<proteinExistence type="inferred from homology"/>
<name>A0A2A6BH67_PRIPA</name>
<evidence type="ECO:0000256" key="6">
    <source>
        <dbReference type="ARBA" id="ARBA00023136"/>
    </source>
</evidence>
<organism evidence="8 9">
    <name type="scientific">Pristionchus pacificus</name>
    <name type="common">Parasitic nematode worm</name>
    <dbReference type="NCBI Taxonomy" id="54126"/>
    <lineage>
        <taxon>Eukaryota</taxon>
        <taxon>Metazoa</taxon>
        <taxon>Ecdysozoa</taxon>
        <taxon>Nematoda</taxon>
        <taxon>Chromadorea</taxon>
        <taxon>Rhabditida</taxon>
        <taxon>Rhabditina</taxon>
        <taxon>Diplogasteromorpha</taxon>
        <taxon>Diplogasteroidea</taxon>
        <taxon>Neodiplogasteridae</taxon>
        <taxon>Pristionchus</taxon>
    </lineage>
</organism>
<reference evidence="9" key="1">
    <citation type="journal article" date="2008" name="Nat. Genet.">
        <title>The Pristionchus pacificus genome provides a unique perspective on nematode lifestyle and parasitism.</title>
        <authorList>
            <person name="Dieterich C."/>
            <person name="Clifton S.W."/>
            <person name="Schuster L.N."/>
            <person name="Chinwalla A."/>
            <person name="Delehaunty K."/>
            <person name="Dinkelacker I."/>
            <person name="Fulton L."/>
            <person name="Fulton R."/>
            <person name="Godfrey J."/>
            <person name="Minx P."/>
            <person name="Mitreva M."/>
            <person name="Roeseler W."/>
            <person name="Tian H."/>
            <person name="Witte H."/>
            <person name="Yang S.P."/>
            <person name="Wilson R.K."/>
            <person name="Sommer R.J."/>
        </authorList>
    </citation>
    <scope>NUCLEOTIDE SEQUENCE [LARGE SCALE GENOMIC DNA]</scope>
    <source>
        <strain evidence="9">PS312</strain>
    </source>
</reference>
<dbReference type="Gene3D" id="1.10.455.10">
    <property type="entry name" value="Ribosomal protein S7 domain"/>
    <property type="match status" value="1"/>
</dbReference>
<keyword evidence="9" id="KW-1185">Reference proteome</keyword>
<sequence>MVVFMSYGRRFPLYIFQPTRELEGKKIFDVGLVAPRDTGKDAALLIIESLFGTIVAVSNIFVITIMIAGRRKLMKNSFYIIVANLIVFTSQKAFVELGFILPYYVMRNEWKHARKPFSTMYEYAIFNLSIFADYGVLFSSVLIAANRLIAVTRKEVSKAARRPTVIACIIVWILSAMIPLIYFFCNCQYAYHYTRQLYYNKCTVPLTESFGALKIGLDSLVYLSYSCIVITMTVYVLIFMFLRRKRRNSLNSEKKRTSIEMRLIRQSALVFVLYAASSMLVLMLPFISPAEMSISDVAYAENLLNLSIAAIYPICFLAMSGEMKSVLISKIMPARRDRVASVISLNNRNKNNNINNIAICSHLENPARRDRIASVICLNNRKDKAVLELTYFNRSPAHKLTRIAPHIYFYESCLEFLRDLVVTQFSNSVTRKHLPFIVRRASEWSSPFSNTGLVYMRDTGKSTALICVESLFGTLVAISNIMIISNNFYIVVANLIVFTSMKAIVELGFILPFYIMRNDAQSAYWHKAANKPYFSNNYELAIFNLSVLADYGVLFFSVLIAANRLYAVDLYHNQCAAISQKYTIAMTIILNSLVHLSYACCIIASLFYVLIFIFLRRKRKQSVNYNRTFDRTSPQMKLIRQSFAVFVLYAVSVVLVLILSWLPRIDFGQYSTLIVRVDINDAAYAENLFNLSIAAYYPICFLVIVLIAKILPARSDQASYSVQVAVSFRRRKGANHSNNFNRTSPQMKLIRQSVVVFMLYAVNVADISLVDYITVKEKYAKYLPHSAGRYQASIASVLVISFLPSSVKNDGFRDSFDFVNDIAYAENLLNLTIAAVYPICFLFMSGEMRSVAHKRIGTTSGIGSLFGTTVAVSNIFIITVMIAGRKKLMNLFQNNFYIVLANLIVCTSMKAFVELAFILPYYIMRTEKELNEGASFFTTKYEFFIFSMSIFADYGKLNLKFKLICLQISGVLFFSLLIAVNRLFAVKRRNLSGISKVKTALSCAFVWICTSVIPLIFFVCRCQYSLDFNSQMYVSKCAFNVVLGPVSLINAVIDCLIYLSYACSLVTFCIYLVIFRFLRNKRRQSVNSKHFEQTSPEIRIIRQSFVVFVLYATSIGLVLVLSYLPRLLKSGGANSPMEASAYSDIPYAENLLNLSIAAVYPICFLAMSRELKSIIASKIVPVRADRVASISLNNNNNVGNNHQNSNN</sequence>
<dbReference type="Proteomes" id="UP000005239">
    <property type="component" value="Unassembled WGS sequence"/>
</dbReference>
<comment type="similarity">
    <text evidence="2">Belongs to the universal ribosomal protein uS7 family.</text>
</comment>
<dbReference type="InterPro" id="IPR036823">
    <property type="entry name" value="Ribosomal_uS7_dom_sf"/>
</dbReference>
<dbReference type="PANTHER" id="PTHR22718:SF25">
    <property type="entry name" value="G-PROTEIN COUPLED RECEPTORS FAMILY 1 PROFILE DOMAIN-CONTAINING PROTEIN"/>
    <property type="match status" value="1"/>
</dbReference>
<gene>
    <name evidence="8" type="primary">WBGene00115501</name>
</gene>
<evidence type="ECO:0000313" key="9">
    <source>
        <dbReference type="Proteomes" id="UP000005239"/>
    </source>
</evidence>
<keyword evidence="4" id="KW-0689">Ribosomal protein</keyword>
<evidence type="ECO:0000256" key="2">
    <source>
        <dbReference type="ARBA" id="ARBA00007151"/>
    </source>
</evidence>
<keyword evidence="6" id="KW-0472">Membrane</keyword>
<comment type="subcellular location">
    <subcellularLocation>
        <location evidence="1">Membrane</location>
    </subcellularLocation>
</comment>
<dbReference type="AlphaFoldDB" id="A0A2A6BH67"/>
<evidence type="ECO:0000256" key="3">
    <source>
        <dbReference type="ARBA" id="ARBA00022692"/>
    </source>
</evidence>
<keyword evidence="7" id="KW-0687">Ribonucleoprotein</keyword>
<accession>A0A2A6BH67</accession>
<dbReference type="SUPFAM" id="SSF81321">
    <property type="entry name" value="Family A G protein-coupled receptor-like"/>
    <property type="match status" value="2"/>
</dbReference>
<dbReference type="Pfam" id="PF04789">
    <property type="entry name" value="DUF621"/>
    <property type="match status" value="1"/>
</dbReference>
<keyword evidence="3" id="KW-0812">Transmembrane</keyword>
<dbReference type="EnsemblMetazoa" id="PPA25947.1">
    <property type="protein sequence ID" value="PPA25947.1"/>
    <property type="gene ID" value="WBGene00115501"/>
</dbReference>
<accession>A0A8R1YGC5</accession>
<dbReference type="InterPro" id="IPR017452">
    <property type="entry name" value="GPCR_Rhodpsn_7TM"/>
</dbReference>
<evidence type="ECO:0000256" key="5">
    <source>
        <dbReference type="ARBA" id="ARBA00022989"/>
    </source>
</evidence>
<evidence type="ECO:0000313" key="8">
    <source>
        <dbReference type="EnsemblMetazoa" id="PPA25947.1"/>
    </source>
</evidence>
<dbReference type="GO" id="GO:0005840">
    <property type="term" value="C:ribosome"/>
    <property type="evidence" value="ECO:0007669"/>
    <property type="project" value="UniProtKB-KW"/>
</dbReference>
<dbReference type="PROSITE" id="PS50262">
    <property type="entry name" value="G_PROTEIN_RECEP_F1_2"/>
    <property type="match status" value="2"/>
</dbReference>
<evidence type="ECO:0000256" key="1">
    <source>
        <dbReference type="ARBA" id="ARBA00004370"/>
    </source>
</evidence>
<evidence type="ECO:0000256" key="7">
    <source>
        <dbReference type="ARBA" id="ARBA00023274"/>
    </source>
</evidence>
<protein>
    <submittedName>
        <fullName evidence="8">G protein-coupled receptor</fullName>
    </submittedName>
</protein>